<dbReference type="PANTHER" id="PTHR13466:SF2">
    <property type="entry name" value="TESTIS-EXPRESSED PROTEIN 2"/>
    <property type="match status" value="1"/>
</dbReference>
<dbReference type="PANTHER" id="PTHR13466">
    <property type="entry name" value="TEX2 PROTEIN-RELATED"/>
    <property type="match status" value="1"/>
</dbReference>
<name>A0ABV0PA80_9TELE</name>
<reference evidence="2 3" key="1">
    <citation type="submission" date="2021-06" db="EMBL/GenBank/DDBJ databases">
        <authorList>
            <person name="Palmer J.M."/>
        </authorList>
    </citation>
    <scope>NUCLEOTIDE SEQUENCE [LARGE SCALE GENOMIC DNA]</scope>
    <source>
        <strain evidence="2 3">GA_2019</strain>
        <tissue evidence="2">Muscle</tissue>
    </source>
</reference>
<evidence type="ECO:0000313" key="2">
    <source>
        <dbReference type="EMBL" id="MEQ2180336.1"/>
    </source>
</evidence>
<protein>
    <submittedName>
        <fullName evidence="2">Tabersonine 6,7-epoxidase isoform 2</fullName>
    </submittedName>
</protein>
<dbReference type="EMBL" id="JAHRIO010069975">
    <property type="protein sequence ID" value="MEQ2180336.1"/>
    <property type="molecule type" value="Genomic_DNA"/>
</dbReference>
<gene>
    <name evidence="2" type="primary">TEX2_1</name>
    <name evidence="2" type="ORF">GOODEAATRI_000327</name>
</gene>
<organism evidence="2 3">
    <name type="scientific">Goodea atripinnis</name>
    <dbReference type="NCBI Taxonomy" id="208336"/>
    <lineage>
        <taxon>Eukaryota</taxon>
        <taxon>Metazoa</taxon>
        <taxon>Chordata</taxon>
        <taxon>Craniata</taxon>
        <taxon>Vertebrata</taxon>
        <taxon>Euteleostomi</taxon>
        <taxon>Actinopterygii</taxon>
        <taxon>Neopterygii</taxon>
        <taxon>Teleostei</taxon>
        <taxon>Neoteleostei</taxon>
        <taxon>Acanthomorphata</taxon>
        <taxon>Ovalentaria</taxon>
        <taxon>Atherinomorphae</taxon>
        <taxon>Cyprinodontiformes</taxon>
        <taxon>Goodeidae</taxon>
        <taxon>Goodea</taxon>
    </lineage>
</organism>
<accession>A0ABV0PA80</accession>
<evidence type="ECO:0000313" key="3">
    <source>
        <dbReference type="Proteomes" id="UP001476798"/>
    </source>
</evidence>
<comment type="subcellular location">
    <subcellularLocation>
        <location evidence="1">Endoplasmic reticulum membrane</location>
    </subcellularLocation>
</comment>
<proteinExistence type="predicted"/>
<dbReference type="Proteomes" id="UP001476798">
    <property type="component" value="Unassembled WGS sequence"/>
</dbReference>
<evidence type="ECO:0000256" key="1">
    <source>
        <dbReference type="ARBA" id="ARBA00004586"/>
    </source>
</evidence>
<sequence length="238" mass="27056">MYHATLTHSVYVRLEGSVLRLSKPNRNISRRAAHNEPKPDVTYISQKIYDLSDSRIYLMPQSLARKRVWNKKYPICIELAKQEDFMSKAEGERSDTGEERTTGLGEKFERMDKVERSEGYTSVEEQRRPATGGGDLTIYLFGRTGREKEEWFRRFLQASQNKSEGRGSSLSGICKSGETISLSDLLNACMTPTVEHFGLTIFLQSTPHSQNHHYYEHVTALQSDLCVSLSLGTTNPLN</sequence>
<comment type="caution">
    <text evidence="2">The sequence shown here is derived from an EMBL/GenBank/DDBJ whole genome shotgun (WGS) entry which is preliminary data.</text>
</comment>
<keyword evidence="3" id="KW-1185">Reference proteome</keyword>